<dbReference type="Pfam" id="PF12146">
    <property type="entry name" value="Hydrolase_4"/>
    <property type="match status" value="1"/>
</dbReference>
<reference evidence="3" key="2">
    <citation type="submission" date="2019-01" db="EMBL/GenBank/DDBJ databases">
        <title>Genome sequence of Desulfonema ishimotonii strain Tokyo 01.</title>
        <authorList>
            <person name="Fukui M."/>
        </authorList>
    </citation>
    <scope>NUCLEOTIDE SEQUENCE [LARGE SCALE GENOMIC DNA]</scope>
    <source>
        <strain evidence="3">Tokyo 01</strain>
    </source>
</reference>
<dbReference type="PRINTS" id="PR00111">
    <property type="entry name" value="ABHYDROLASE"/>
</dbReference>
<dbReference type="Proteomes" id="UP000288096">
    <property type="component" value="Unassembled WGS sequence"/>
</dbReference>
<organism evidence="2 3">
    <name type="scientific">Desulfonema ishimotonii</name>
    <dbReference type="NCBI Taxonomy" id="45657"/>
    <lineage>
        <taxon>Bacteria</taxon>
        <taxon>Pseudomonadati</taxon>
        <taxon>Thermodesulfobacteriota</taxon>
        <taxon>Desulfobacteria</taxon>
        <taxon>Desulfobacterales</taxon>
        <taxon>Desulfococcaceae</taxon>
        <taxon>Desulfonema</taxon>
    </lineage>
</organism>
<keyword evidence="3" id="KW-1185">Reference proteome</keyword>
<dbReference type="InterPro" id="IPR022742">
    <property type="entry name" value="Hydrolase_4"/>
</dbReference>
<dbReference type="RefSeq" id="WP_124327594.1">
    <property type="nucleotide sequence ID" value="NZ_BEXT01000001.1"/>
</dbReference>
<evidence type="ECO:0000313" key="2">
    <source>
        <dbReference type="EMBL" id="GBC60142.1"/>
    </source>
</evidence>
<dbReference type="PANTHER" id="PTHR12277:SF81">
    <property type="entry name" value="PROTEIN ABHD13"/>
    <property type="match status" value="1"/>
</dbReference>
<dbReference type="PANTHER" id="PTHR12277">
    <property type="entry name" value="ALPHA/BETA HYDROLASE DOMAIN-CONTAINING PROTEIN"/>
    <property type="match status" value="1"/>
</dbReference>
<sequence>MIDISEIKYPSLDRPEVCAYLFHPRAESDVIWQGSGPEPEATLEIPVEENVVIGGRFYKGGNTSPTLLFFHGNGEIVADYHDIAPEYTKRGLNFLPVDYRGYGRSTGTPTVSAMMRDCHVIFDFAQKWLEERGYTGPLILMGRSLGSASALELAFHYPDRIAALIIESGFACAGPLLQLLGVNIRAIGFEEKKGFRNADKIRRFEGPTLIIHAEQDHIIPVSDGETLYHASQSPDRHLLKIPGANHNDLLYVGFSAYMTAVEMIADKVIRKESET</sequence>
<evidence type="ECO:0000313" key="3">
    <source>
        <dbReference type="Proteomes" id="UP000288096"/>
    </source>
</evidence>
<feature type="domain" description="Serine aminopeptidase S33" evidence="1">
    <location>
        <begin position="65"/>
        <end position="168"/>
    </location>
</feature>
<dbReference type="InterPro" id="IPR029058">
    <property type="entry name" value="AB_hydrolase_fold"/>
</dbReference>
<dbReference type="InterPro" id="IPR000073">
    <property type="entry name" value="AB_hydrolase_1"/>
</dbReference>
<dbReference type="AlphaFoldDB" id="A0A401FT43"/>
<dbReference type="Gene3D" id="3.40.50.1820">
    <property type="entry name" value="alpha/beta hydrolase"/>
    <property type="match status" value="1"/>
</dbReference>
<evidence type="ECO:0000259" key="1">
    <source>
        <dbReference type="Pfam" id="PF12146"/>
    </source>
</evidence>
<keyword evidence="2" id="KW-0378">Hydrolase</keyword>
<dbReference type="GO" id="GO:0016787">
    <property type="term" value="F:hydrolase activity"/>
    <property type="evidence" value="ECO:0007669"/>
    <property type="project" value="UniProtKB-KW"/>
</dbReference>
<dbReference type="EMBL" id="BEXT01000001">
    <property type="protein sequence ID" value="GBC60142.1"/>
    <property type="molecule type" value="Genomic_DNA"/>
</dbReference>
<dbReference type="OrthoDB" id="9777090at2"/>
<protein>
    <submittedName>
        <fullName evidence="2">Alpha/beta hydrolase</fullName>
    </submittedName>
</protein>
<gene>
    <name evidence="2" type="ORF">DENIS_1087</name>
</gene>
<accession>A0A401FT43</accession>
<reference evidence="3" key="1">
    <citation type="submission" date="2017-11" db="EMBL/GenBank/DDBJ databases">
        <authorList>
            <person name="Watanabe M."/>
            <person name="Kojima H."/>
        </authorList>
    </citation>
    <scope>NUCLEOTIDE SEQUENCE [LARGE SCALE GENOMIC DNA]</scope>
    <source>
        <strain evidence="3">Tokyo 01</strain>
    </source>
</reference>
<proteinExistence type="predicted"/>
<comment type="caution">
    <text evidence="2">The sequence shown here is derived from an EMBL/GenBank/DDBJ whole genome shotgun (WGS) entry which is preliminary data.</text>
</comment>
<dbReference type="SUPFAM" id="SSF53474">
    <property type="entry name" value="alpha/beta-Hydrolases"/>
    <property type="match status" value="1"/>
</dbReference>
<name>A0A401FT43_9BACT</name>